<name>W2JM75_PHYNI</name>
<organism evidence="1 2">
    <name type="scientific">Phytophthora nicotianae</name>
    <name type="common">Potato buckeye rot agent</name>
    <name type="synonym">Phytophthora parasitica</name>
    <dbReference type="NCBI Taxonomy" id="4792"/>
    <lineage>
        <taxon>Eukaryota</taxon>
        <taxon>Sar</taxon>
        <taxon>Stramenopiles</taxon>
        <taxon>Oomycota</taxon>
        <taxon>Peronosporomycetes</taxon>
        <taxon>Peronosporales</taxon>
        <taxon>Peronosporaceae</taxon>
        <taxon>Phytophthora</taxon>
    </lineage>
</organism>
<evidence type="ECO:0000313" key="1">
    <source>
        <dbReference type="EMBL" id="ETL47519.1"/>
    </source>
</evidence>
<dbReference type="AlphaFoldDB" id="W2JM75"/>
<proteinExistence type="predicted"/>
<protein>
    <submittedName>
        <fullName evidence="1">Uncharacterized protein</fullName>
    </submittedName>
</protein>
<dbReference type="Proteomes" id="UP000053864">
    <property type="component" value="Unassembled WGS sequence"/>
</dbReference>
<reference evidence="1 2" key="1">
    <citation type="submission" date="2013-11" db="EMBL/GenBank/DDBJ databases">
        <title>The Genome Sequence of Phytophthora parasitica CJ05E6.</title>
        <authorList>
            <consortium name="The Broad Institute Genomics Platform"/>
            <person name="Russ C."/>
            <person name="Tyler B."/>
            <person name="Panabieres F."/>
            <person name="Shan W."/>
            <person name="Tripathy S."/>
            <person name="Grunwald N."/>
            <person name="Machado M."/>
            <person name="Johnson C.S."/>
            <person name="Arredondo F."/>
            <person name="Hong C."/>
            <person name="Coffey M."/>
            <person name="Young S.K."/>
            <person name="Zeng Q."/>
            <person name="Gargeya S."/>
            <person name="Fitzgerald M."/>
            <person name="Abouelleil A."/>
            <person name="Alvarado L."/>
            <person name="Chapman S.B."/>
            <person name="Gainer-Dewar J."/>
            <person name="Goldberg J."/>
            <person name="Griggs A."/>
            <person name="Gujja S."/>
            <person name="Hansen M."/>
            <person name="Howarth C."/>
            <person name="Imamovic A."/>
            <person name="Ireland A."/>
            <person name="Larimer J."/>
            <person name="McCowan C."/>
            <person name="Murphy C."/>
            <person name="Pearson M."/>
            <person name="Poon T.W."/>
            <person name="Priest M."/>
            <person name="Roberts A."/>
            <person name="Saif S."/>
            <person name="Shea T."/>
            <person name="Sykes S."/>
            <person name="Wortman J."/>
            <person name="Nusbaum C."/>
            <person name="Birren B."/>
        </authorList>
    </citation>
    <scope>NUCLEOTIDE SEQUENCE [LARGE SCALE GENOMIC DNA]</scope>
    <source>
        <strain evidence="1 2">CJ05E6</strain>
    </source>
</reference>
<evidence type="ECO:0000313" key="2">
    <source>
        <dbReference type="Proteomes" id="UP000053864"/>
    </source>
</evidence>
<gene>
    <name evidence="1" type="ORF">L916_02747</name>
</gene>
<accession>W2JM75</accession>
<dbReference type="EMBL" id="KI671201">
    <property type="protein sequence ID" value="ETL47519.1"/>
    <property type="molecule type" value="Genomic_DNA"/>
</dbReference>
<feature type="non-terminal residue" evidence="1">
    <location>
        <position position="1"/>
    </location>
</feature>
<sequence>EVGDLELARNHKKQKKYHAPRHIRWCSRYDAERLYRDQGVASTKG</sequence>